<comment type="similarity">
    <text evidence="1">Belongs to the SPATA31 family.</text>
</comment>
<protein>
    <submittedName>
        <fullName evidence="4">Uncharacterized protein</fullName>
    </submittedName>
</protein>
<keyword evidence="5" id="KW-1185">Reference proteome</keyword>
<dbReference type="HOGENOM" id="CLU_077057_0_0_1"/>
<proteinExistence type="inferred from homology"/>
<accession>G3TWN8</accession>
<sequence length="315" mass="35018">MPEPVEITPEPLTEMISYEEQCISPGPGLRDNETGADCAQEFLSKVQDEQTKEMVRLESQTDPATPKALKTFILTKLNFHLRKKVLEIQMGISIKVRVSQNQPVAVLENLPTQEVLGSLNNQGKTSLQEFPIPKDSPHAPEHELICLRKQLIVELKAVQQRKKQASSRAGPHGSAHRVSKISQLREDTADAQELCAQLEARVNSPSLKEACCPESQGPEWNPWFGLPSPTESRPPAEDQKLAGLSVNRTPRGPWQRSQSFDITAPSQQSPQYCPQFKLPKRPPGAPGGKDSEKNDVEDSESNLNNETPEERVRLS</sequence>
<evidence type="ECO:0000256" key="2">
    <source>
        <dbReference type="SAM" id="Coils"/>
    </source>
</evidence>
<dbReference type="InParanoid" id="G3TWN8"/>
<reference evidence="4" key="3">
    <citation type="submission" date="2025-09" db="UniProtKB">
        <authorList>
            <consortium name="Ensembl"/>
        </authorList>
    </citation>
    <scope>IDENTIFICATION</scope>
    <source>
        <strain evidence="4">Isolate ISIS603380</strain>
    </source>
</reference>
<dbReference type="eggNOG" id="ENOG502SM6T">
    <property type="taxonomic scope" value="Eukaryota"/>
</dbReference>
<dbReference type="PANTHER" id="PTHR21859">
    <property type="entry name" value="ACROSOME-SPECIFIC PROTEIN"/>
    <property type="match status" value="1"/>
</dbReference>
<dbReference type="GeneTree" id="ENSGT00940000165442"/>
<feature type="compositionally biased region" description="Polar residues" evidence="3">
    <location>
        <begin position="255"/>
        <end position="272"/>
    </location>
</feature>
<dbReference type="AlphaFoldDB" id="G3TWN8"/>
<feature type="coiled-coil region" evidence="2">
    <location>
        <begin position="148"/>
        <end position="201"/>
    </location>
</feature>
<evidence type="ECO:0000313" key="4">
    <source>
        <dbReference type="Ensembl" id="ENSLAFP00000019996.1"/>
    </source>
</evidence>
<keyword evidence="2" id="KW-0175">Coiled coil</keyword>
<reference evidence="4 5" key="1">
    <citation type="submission" date="2009-06" db="EMBL/GenBank/DDBJ databases">
        <title>The Genome Sequence of Loxodonta africana (African elephant).</title>
        <authorList>
            <person name="Di Palma F."/>
            <person name="Heiman D."/>
            <person name="Young S."/>
            <person name="Johnson J."/>
            <person name="Lander E.S."/>
            <person name="Lindblad-Toh K."/>
        </authorList>
    </citation>
    <scope>NUCLEOTIDE SEQUENCE [LARGE SCALE GENOMIC DNA]</scope>
    <source>
        <strain evidence="4 5">Isolate ISIS603380</strain>
    </source>
</reference>
<evidence type="ECO:0000256" key="1">
    <source>
        <dbReference type="ARBA" id="ARBA00035009"/>
    </source>
</evidence>
<organism evidence="4 5">
    <name type="scientific">Loxodonta africana</name>
    <name type="common">African elephant</name>
    <dbReference type="NCBI Taxonomy" id="9785"/>
    <lineage>
        <taxon>Eukaryota</taxon>
        <taxon>Metazoa</taxon>
        <taxon>Chordata</taxon>
        <taxon>Craniata</taxon>
        <taxon>Vertebrata</taxon>
        <taxon>Euteleostomi</taxon>
        <taxon>Mammalia</taxon>
        <taxon>Eutheria</taxon>
        <taxon>Afrotheria</taxon>
        <taxon>Proboscidea</taxon>
        <taxon>Elephantidae</taxon>
        <taxon>Loxodonta</taxon>
    </lineage>
</organism>
<dbReference type="Ensembl" id="ENSLAFT00000033924.1">
    <property type="protein sequence ID" value="ENSLAFP00000019996.1"/>
    <property type="gene ID" value="ENSLAFG00000029585.1"/>
</dbReference>
<reference evidence="4" key="2">
    <citation type="submission" date="2025-08" db="UniProtKB">
        <authorList>
            <consortium name="Ensembl"/>
        </authorList>
    </citation>
    <scope>IDENTIFICATION</scope>
    <source>
        <strain evidence="4">Isolate ISIS603380</strain>
    </source>
</reference>
<feature type="region of interest" description="Disordered" evidence="3">
    <location>
        <begin position="207"/>
        <end position="315"/>
    </location>
</feature>
<name>G3TWN8_LOXAF</name>
<evidence type="ECO:0000256" key="3">
    <source>
        <dbReference type="SAM" id="MobiDB-lite"/>
    </source>
</evidence>
<dbReference type="PANTHER" id="PTHR21859:SF15">
    <property type="entry name" value="PROTEIN SPATA31F1-RELATED"/>
    <property type="match status" value="1"/>
</dbReference>
<evidence type="ECO:0000313" key="5">
    <source>
        <dbReference type="Proteomes" id="UP000007646"/>
    </source>
</evidence>
<dbReference type="Proteomes" id="UP000007646">
    <property type="component" value="Unassembled WGS sequence"/>
</dbReference>